<feature type="region of interest" description="Disordered" evidence="3">
    <location>
        <begin position="412"/>
        <end position="431"/>
    </location>
</feature>
<feature type="region of interest" description="Disordered" evidence="3">
    <location>
        <begin position="440"/>
        <end position="581"/>
    </location>
</feature>
<evidence type="ECO:0000313" key="6">
    <source>
        <dbReference type="Proteomes" id="UP000034805"/>
    </source>
</evidence>
<dbReference type="GO" id="GO:0035313">
    <property type="term" value="P:wound healing, spreading of epidermal cells"/>
    <property type="evidence" value="ECO:0007669"/>
    <property type="project" value="TreeGrafter"/>
</dbReference>
<dbReference type="InterPro" id="IPR051025">
    <property type="entry name" value="RhoGAP"/>
</dbReference>
<organism evidence="5 6">
    <name type="scientific">Scleropages formosus</name>
    <name type="common">Asian bonytongue</name>
    <name type="synonym">Osteoglossum formosum</name>
    <dbReference type="NCBI Taxonomy" id="113540"/>
    <lineage>
        <taxon>Eukaryota</taxon>
        <taxon>Metazoa</taxon>
        <taxon>Chordata</taxon>
        <taxon>Craniata</taxon>
        <taxon>Vertebrata</taxon>
        <taxon>Euteleostomi</taxon>
        <taxon>Actinopterygii</taxon>
        <taxon>Neopterygii</taxon>
        <taxon>Teleostei</taxon>
        <taxon>Osteoglossocephala</taxon>
        <taxon>Osteoglossomorpha</taxon>
        <taxon>Osteoglossiformes</taxon>
        <taxon>Osteoglossidae</taxon>
        <taxon>Scleropages</taxon>
    </lineage>
</organism>
<feature type="domain" description="Rho-GAP" evidence="4">
    <location>
        <begin position="230"/>
        <end position="408"/>
    </location>
</feature>
<dbReference type="STRING" id="113540.ENSSFOP00015035283"/>
<feature type="compositionally biased region" description="Low complexity" evidence="3">
    <location>
        <begin position="530"/>
        <end position="545"/>
    </location>
</feature>
<keyword evidence="1" id="KW-0343">GTPase activation</keyword>
<protein>
    <submittedName>
        <fullName evidence="5">Rho GTPase-activating protein 24-like</fullName>
    </submittedName>
</protein>
<evidence type="ECO:0000256" key="2">
    <source>
        <dbReference type="SAM" id="Coils"/>
    </source>
</evidence>
<feature type="region of interest" description="Disordered" evidence="3">
    <location>
        <begin position="650"/>
        <end position="676"/>
    </location>
</feature>
<evidence type="ECO:0000256" key="3">
    <source>
        <dbReference type="SAM" id="MobiDB-lite"/>
    </source>
</evidence>
<feature type="non-terminal residue" evidence="5">
    <location>
        <position position="1"/>
    </location>
</feature>
<dbReference type="GO" id="GO:1900028">
    <property type="term" value="P:negative regulation of ruffle assembly"/>
    <property type="evidence" value="ECO:0007669"/>
    <property type="project" value="TreeGrafter"/>
</dbReference>
<dbReference type="Gene3D" id="1.10.555.10">
    <property type="entry name" value="Rho GTPase activation protein"/>
    <property type="match status" value="1"/>
</dbReference>
<dbReference type="PANTHER" id="PTHR15228">
    <property type="entry name" value="SPERMATHECAL PHYSIOLOGY VARIANT"/>
    <property type="match status" value="1"/>
</dbReference>
<dbReference type="EMBL" id="JARO02004727">
    <property type="protein sequence ID" value="KPP68013.1"/>
    <property type="molecule type" value="Genomic_DNA"/>
</dbReference>
<reference evidence="5 6" key="1">
    <citation type="submission" date="2015-08" db="EMBL/GenBank/DDBJ databases">
        <title>The genome of the Asian arowana (Scleropages formosus).</title>
        <authorList>
            <person name="Tan M.H."/>
            <person name="Gan H.M."/>
            <person name="Croft L.J."/>
            <person name="Austin C.M."/>
        </authorList>
    </citation>
    <scope>NUCLEOTIDE SEQUENCE [LARGE SCALE GENOMIC DNA]</scope>
    <source>
        <strain evidence="5">Aro1</strain>
    </source>
</reference>
<dbReference type="Pfam" id="PF00620">
    <property type="entry name" value="RhoGAP"/>
    <property type="match status" value="1"/>
</dbReference>
<dbReference type="GO" id="GO:0005096">
    <property type="term" value="F:GTPase activator activity"/>
    <property type="evidence" value="ECO:0007669"/>
    <property type="project" value="UniProtKB-KW"/>
</dbReference>
<dbReference type="Proteomes" id="UP000034805">
    <property type="component" value="Unassembled WGS sequence"/>
</dbReference>
<sequence>GNRDVLASPGSYFFLSNSCGQGEEWLKTLNRGVWIPFTEVWYLSLASVNEQKRSLTAHCSWQHGQALVQSSESGCSFKTDLLSGVQTWTRHKRGVVFGCGVVSKLRRKSVDGGHWGREGERKERGRGSQLVSSRTGRDELSLYGGVFRPQRGGQSSRSWLSFWNFHVMPPSEQETAEAEVFYTKRHPSSQNELGMPESKHTVSKGSSYLSHSAYRKIKRVLSFRRRVFGQRLEETVVYERRYGHHVVPLVVEQCVGFIRQRGLKEVGLFRLPGQATLVKELQEAFDTGEKPSFDRELPEPVVPFSRYQDFLLCGRMLSADRKQGLVQLKAHVHELPVANFNLLHYICEFLHEVQSHSDSNKMSTQNLATVFGPNILRPKAEDPESIIGGAAVVQQLMSELIGEHQNLFLTRGEADSRAASGPDAVPPGRLRGAMCGEALESAVRSSTSSQDASRKGLHVHHHASRPPVSPLADEGAKGLPQSSPNNVTAQCVPPTDHGAPETPLLGNFSIPRNSEKFPPRVDSCSAKTEAIPPAGASRPAPAAVPTEIPMQDGSGPSGALANRWRGPGRRSWAKDSQNSGLCDGRKSAVPLDCTLSIYENVDRSGSACCDGSGGALCIRAPEDGMTSVESSSWSSCEIFLEESAAGSRATLSRSPSLRVDPGEPRINSDASSSIAEAPLSSGSSEVFLPSVPPDQSSQLSSTMDRLLASLQQQMAKQRAEYEAQIKSLERRNEALQEEVAALRANLEQQRRWYSVAEVKMRNAERARLDADRRNAALQREMEQFFDTFGELNVEVRKTERIAQSF</sequence>
<dbReference type="InterPro" id="IPR008936">
    <property type="entry name" value="Rho_GTPase_activation_prot"/>
</dbReference>
<evidence type="ECO:0000259" key="4">
    <source>
        <dbReference type="PROSITE" id="PS50238"/>
    </source>
</evidence>
<feature type="coiled-coil region" evidence="2">
    <location>
        <begin position="707"/>
        <end position="780"/>
    </location>
</feature>
<dbReference type="SUPFAM" id="SSF48350">
    <property type="entry name" value="GTPase activation domain, GAP"/>
    <property type="match status" value="1"/>
</dbReference>
<dbReference type="PANTHER" id="PTHR15228:SF36">
    <property type="entry name" value="RHO GTPASE-ACTIVATING PROTEIN 24-LIKE ISOFORM X1"/>
    <property type="match status" value="1"/>
</dbReference>
<dbReference type="GO" id="GO:0035021">
    <property type="term" value="P:negative regulation of Rac protein signal transduction"/>
    <property type="evidence" value="ECO:0007669"/>
    <property type="project" value="TreeGrafter"/>
</dbReference>
<dbReference type="InterPro" id="IPR000198">
    <property type="entry name" value="RhoGAP_dom"/>
</dbReference>
<evidence type="ECO:0000256" key="1">
    <source>
        <dbReference type="ARBA" id="ARBA00022468"/>
    </source>
</evidence>
<feature type="compositionally biased region" description="Polar residues" evidence="3">
    <location>
        <begin position="480"/>
        <end position="489"/>
    </location>
</feature>
<accession>A0A0P7UDW3</accession>
<comment type="caution">
    <text evidence="5">The sequence shown here is derived from an EMBL/GenBank/DDBJ whole genome shotgun (WGS) entry which is preliminary data.</text>
</comment>
<dbReference type="GO" id="GO:0005925">
    <property type="term" value="C:focal adhesion"/>
    <property type="evidence" value="ECO:0007669"/>
    <property type="project" value="TreeGrafter"/>
</dbReference>
<keyword evidence="2" id="KW-0175">Coiled coil</keyword>
<dbReference type="SMART" id="SM00324">
    <property type="entry name" value="RhoGAP"/>
    <property type="match status" value="1"/>
</dbReference>
<feature type="region of interest" description="Disordered" evidence="3">
    <location>
        <begin position="111"/>
        <end position="133"/>
    </location>
</feature>
<feature type="compositionally biased region" description="Basic residues" evidence="3">
    <location>
        <begin position="455"/>
        <end position="464"/>
    </location>
</feature>
<dbReference type="GO" id="GO:0007165">
    <property type="term" value="P:signal transduction"/>
    <property type="evidence" value="ECO:0007669"/>
    <property type="project" value="InterPro"/>
</dbReference>
<feature type="compositionally biased region" description="Basic and acidic residues" evidence="3">
    <location>
        <begin position="111"/>
        <end position="126"/>
    </location>
</feature>
<gene>
    <name evidence="5" type="ORF">Z043_113337</name>
</gene>
<proteinExistence type="predicted"/>
<dbReference type="AlphaFoldDB" id="A0A0P7UDW3"/>
<evidence type="ECO:0000313" key="5">
    <source>
        <dbReference type="EMBL" id="KPP68013.1"/>
    </source>
</evidence>
<dbReference type="PROSITE" id="PS50238">
    <property type="entry name" value="RHOGAP"/>
    <property type="match status" value="1"/>
</dbReference>
<name>A0A0P7UDW3_SCLFO</name>